<gene>
    <name evidence="4" type="ORF">DAERI_200046</name>
</gene>
<dbReference type="InterPro" id="IPR050493">
    <property type="entry name" value="FAD-dep_Monooxygenase_BioMet"/>
</dbReference>
<protein>
    <recommendedName>
        <fullName evidence="3">FAD-binding domain-containing protein</fullName>
    </recommendedName>
</protein>
<dbReference type="AlphaFoldDB" id="A0A2I9D0E0"/>
<dbReference type="GO" id="GO:0071949">
    <property type="term" value="F:FAD binding"/>
    <property type="evidence" value="ECO:0007669"/>
    <property type="project" value="InterPro"/>
</dbReference>
<dbReference type="RefSeq" id="WP_103131270.1">
    <property type="nucleotide sequence ID" value="NZ_BFAG01000020.1"/>
</dbReference>
<name>A0A2I9D0E0_9DEIO</name>
<evidence type="ECO:0000313" key="4">
    <source>
        <dbReference type="EMBL" id="GBF07989.1"/>
    </source>
</evidence>
<keyword evidence="1" id="KW-0560">Oxidoreductase</keyword>
<dbReference type="GO" id="GO:0004497">
    <property type="term" value="F:monooxygenase activity"/>
    <property type="evidence" value="ECO:0007669"/>
    <property type="project" value="UniProtKB-KW"/>
</dbReference>
<reference evidence="5" key="1">
    <citation type="submission" date="2018-01" db="EMBL/GenBank/DDBJ databases">
        <title>Draft Genome Sequence of the Radioresistant Bacterium Deinococcus aerius TR0125, Isolated from the Higher Atmosphere above Japan.</title>
        <authorList>
            <person name="Satoh K."/>
            <person name="Arai H."/>
            <person name="Sanzen T."/>
            <person name="Kawaguchi Y."/>
            <person name="Hayashi H."/>
            <person name="Yokobori S."/>
            <person name="Yamagishi A."/>
            <person name="Oono Y."/>
            <person name="Narumi I."/>
        </authorList>
    </citation>
    <scope>NUCLEOTIDE SEQUENCE [LARGE SCALE GENOMIC DNA]</scope>
    <source>
        <strain evidence="5">TR0125</strain>
    </source>
</reference>
<dbReference type="Gene3D" id="3.50.50.60">
    <property type="entry name" value="FAD/NAD(P)-binding domain"/>
    <property type="match status" value="1"/>
</dbReference>
<keyword evidence="2" id="KW-0503">Monooxygenase</keyword>
<dbReference type="Proteomes" id="UP000236569">
    <property type="component" value="Unassembled WGS sequence"/>
</dbReference>
<comment type="caution">
    <text evidence="4">The sequence shown here is derived from an EMBL/GenBank/DDBJ whole genome shotgun (WGS) entry which is preliminary data.</text>
</comment>
<dbReference type="PANTHER" id="PTHR13789:SF309">
    <property type="entry name" value="PUTATIVE (AFU_ORTHOLOGUE AFUA_6G14510)-RELATED"/>
    <property type="match status" value="1"/>
</dbReference>
<evidence type="ECO:0000259" key="3">
    <source>
        <dbReference type="Pfam" id="PF01494"/>
    </source>
</evidence>
<organism evidence="4 5">
    <name type="scientific">Deinococcus aerius</name>
    <dbReference type="NCBI Taxonomy" id="200253"/>
    <lineage>
        <taxon>Bacteria</taxon>
        <taxon>Thermotogati</taxon>
        <taxon>Deinococcota</taxon>
        <taxon>Deinococci</taxon>
        <taxon>Deinococcales</taxon>
        <taxon>Deinococcaceae</taxon>
        <taxon>Deinococcus</taxon>
    </lineage>
</organism>
<evidence type="ECO:0000313" key="5">
    <source>
        <dbReference type="Proteomes" id="UP000236569"/>
    </source>
</evidence>
<evidence type="ECO:0000256" key="1">
    <source>
        <dbReference type="ARBA" id="ARBA00023002"/>
    </source>
</evidence>
<evidence type="ECO:0000256" key="2">
    <source>
        <dbReference type="ARBA" id="ARBA00023033"/>
    </source>
</evidence>
<dbReference type="PANTHER" id="PTHR13789">
    <property type="entry name" value="MONOOXYGENASE"/>
    <property type="match status" value="1"/>
</dbReference>
<dbReference type="OrthoDB" id="9766816at2"/>
<dbReference type="NCBIfam" id="NF005313">
    <property type="entry name" value="PRK06847.1"/>
    <property type="match status" value="1"/>
</dbReference>
<feature type="domain" description="FAD-binding" evidence="3">
    <location>
        <begin position="6"/>
        <end position="317"/>
    </location>
</feature>
<keyword evidence="5" id="KW-1185">Reference proteome</keyword>
<dbReference type="InterPro" id="IPR036188">
    <property type="entry name" value="FAD/NAD-bd_sf"/>
</dbReference>
<accession>A0A2I9D0E0</accession>
<dbReference type="InterPro" id="IPR002938">
    <property type="entry name" value="FAD-bd"/>
</dbReference>
<dbReference type="SUPFAM" id="SSF51905">
    <property type="entry name" value="FAD/NAD(P)-binding domain"/>
    <property type="match status" value="1"/>
</dbReference>
<dbReference type="EMBL" id="BFAG01000020">
    <property type="protein sequence ID" value="GBF07989.1"/>
    <property type="molecule type" value="Genomic_DNA"/>
</dbReference>
<sequence length="375" mass="41916">MSEVRQVLIVGGGIAGLVAASMLRDRGIDVDMVEMNKAWNAYGVGIIQQGNVVRAMAQAGLLDRYLSAGFPFEDVEFYSPDGVRRARIPGERLAGAEYPANMGVRRSTLHETLKEAALEKGTNVRLGVTVEDFDQHPDHVDVTFTDGEAGRYDLVIGADGAYSKVRKLLFGDKYRPQFVGQSVWRHNFPRTPDNDALQTFRDTQGNSAGLVPLSENLMYLYVTTREPGNPFHPKEELANLMRDRLKNFVGRIAELRGQISDPAEVVYRPMEVTFIDEDWFRGRVLLIGDAAHTTTPHMGQGAGMAIEDAVVLSTLLEKDQPLSQTLREFMDRRYARAKYVQDQSLLICRAEMANDPTFNHPKVIGEMLHYTAQPI</sequence>
<dbReference type="Pfam" id="PF01494">
    <property type="entry name" value="FAD_binding_3"/>
    <property type="match status" value="1"/>
</dbReference>
<dbReference type="PRINTS" id="PR00420">
    <property type="entry name" value="RNGMNOXGNASE"/>
</dbReference>
<proteinExistence type="predicted"/>